<organism evidence="1 2">
    <name type="scientific">Cyprinus carpio</name>
    <name type="common">Common carp</name>
    <dbReference type="NCBI Taxonomy" id="7962"/>
    <lineage>
        <taxon>Eukaryota</taxon>
        <taxon>Metazoa</taxon>
        <taxon>Chordata</taxon>
        <taxon>Craniata</taxon>
        <taxon>Vertebrata</taxon>
        <taxon>Euteleostomi</taxon>
        <taxon>Actinopterygii</taxon>
        <taxon>Neopterygii</taxon>
        <taxon>Teleostei</taxon>
        <taxon>Ostariophysi</taxon>
        <taxon>Cypriniformes</taxon>
        <taxon>Cyprinidae</taxon>
        <taxon>Cyprininae</taxon>
        <taxon>Cyprinus</taxon>
    </lineage>
</organism>
<proteinExistence type="predicted"/>
<protein>
    <submittedName>
        <fullName evidence="1">Uncharacterized protein</fullName>
    </submittedName>
</protein>
<accession>A0A8C2IJC6</accession>
<evidence type="ECO:0000313" key="2">
    <source>
        <dbReference type="Proteomes" id="UP000694701"/>
    </source>
</evidence>
<evidence type="ECO:0000313" key="1">
    <source>
        <dbReference type="Ensembl" id="ENSCCRP00020080077.1"/>
    </source>
</evidence>
<dbReference type="Proteomes" id="UP000694701">
    <property type="component" value="Unplaced"/>
</dbReference>
<sequence>MKTSVKMYLWLPRRKQLRLHSDITITITSLQNQTHQIPLRIPLLQVFITTTIGTRVTKDRVTQITVIHQ</sequence>
<dbReference type="AlphaFoldDB" id="A0A8C2IJC6"/>
<reference evidence="1" key="1">
    <citation type="submission" date="2025-08" db="UniProtKB">
        <authorList>
            <consortium name="Ensembl"/>
        </authorList>
    </citation>
    <scope>IDENTIFICATION</scope>
</reference>
<dbReference type="Ensembl" id="ENSCCRT00020087755.1">
    <property type="protein sequence ID" value="ENSCCRP00020080077.1"/>
    <property type="gene ID" value="ENSCCRG00020037197.1"/>
</dbReference>
<name>A0A8C2IJC6_CYPCA</name>